<dbReference type="HOGENOM" id="CLU_112825_0_0_9"/>
<name>S1RHG9_9ENTE</name>
<reference evidence="1 2" key="1">
    <citation type="submission" date="2013-10" db="EMBL/GenBank/DDBJ databases">
        <title>The Genome Sequence of Enterococcus cecorum DSM 20682 (= ATCC 43198) (Illumina assembly).</title>
        <authorList>
            <consortium name="The Broad Institute Genomics Platform"/>
            <consortium name="The Broad Institute Genome Sequencing Center for Infectious Disease"/>
            <person name="Earl A."/>
            <person name="Russ C."/>
            <person name="Gilmore M."/>
            <person name="Surin D."/>
            <person name="Walker B."/>
            <person name="Young S."/>
            <person name="Zeng Q."/>
            <person name="Gargeya S."/>
            <person name="Fitzgerald M."/>
            <person name="Haas B."/>
            <person name="Abouelleil A."/>
            <person name="Allen A.W."/>
            <person name="Alvarado L."/>
            <person name="Arachchi H.M."/>
            <person name="Berlin A.M."/>
            <person name="Chapman S.B."/>
            <person name="Gainer-Dewar J."/>
            <person name="Goldberg J."/>
            <person name="Griggs A."/>
            <person name="Gujja S."/>
            <person name="Hansen M."/>
            <person name="Howarth C."/>
            <person name="Imamovic A."/>
            <person name="Ireland A."/>
            <person name="Larimer J."/>
            <person name="McCowan C."/>
            <person name="Murphy C."/>
            <person name="Pearson M."/>
            <person name="Poon T.W."/>
            <person name="Priest M."/>
            <person name="Roberts A."/>
            <person name="Saif S."/>
            <person name="Shea T."/>
            <person name="Sisk P."/>
            <person name="Sykes S."/>
            <person name="Wortman J."/>
            <person name="Nusbaum C."/>
            <person name="Birren B."/>
        </authorList>
    </citation>
    <scope>NUCLEOTIDE SEQUENCE [LARGE SCALE GENOMIC DNA]</scope>
    <source>
        <strain evidence="1 2">ATCC 43198</strain>
    </source>
</reference>
<accession>S1RHG9</accession>
<dbReference type="RefSeq" id="WP_016251395.1">
    <property type="nucleotide sequence ID" value="NZ_ASWI01000004.1"/>
</dbReference>
<gene>
    <name evidence="1" type="ORF">OMO_02143</name>
</gene>
<keyword evidence="2" id="KW-1185">Reference proteome</keyword>
<dbReference type="eggNOG" id="ENOG5032DDB">
    <property type="taxonomic scope" value="Bacteria"/>
</dbReference>
<evidence type="ECO:0000313" key="1">
    <source>
        <dbReference type="EMBL" id="ESK60485.1"/>
    </source>
</evidence>
<proteinExistence type="predicted"/>
<evidence type="ECO:0000313" key="2">
    <source>
        <dbReference type="Proteomes" id="UP000017415"/>
    </source>
</evidence>
<comment type="caution">
    <text evidence="1">The sequence shown here is derived from an EMBL/GenBank/DDBJ whole genome shotgun (WGS) entry which is preliminary data.</text>
</comment>
<dbReference type="EMBL" id="AHYS01000011">
    <property type="protein sequence ID" value="ESK60485.1"/>
    <property type="molecule type" value="Genomic_DNA"/>
</dbReference>
<dbReference type="PATRIC" id="fig|1121864.4.peg.1219"/>
<protein>
    <submittedName>
        <fullName evidence="1">ArpU family transcriptional regulator</fullName>
    </submittedName>
</protein>
<dbReference type="GeneID" id="60870847"/>
<dbReference type="OrthoDB" id="2193766at2"/>
<sequence length="156" mass="17814">MLFDVKKYSTPDLNDVDLVKTKANVGVFLTAYLSARERVGQPREPKLTASYSLVPPSTANNSFEAENILIGKEEAMEEFLHLHKLFIKGYSAIQHPFKPDIAMRRKKIFMDRFVYGYSIFMVAERNHISEYLVSTESNEAIAYFAYALELIVFSTG</sequence>
<dbReference type="Proteomes" id="UP000017415">
    <property type="component" value="Unassembled WGS sequence"/>
</dbReference>
<organism evidence="1 2">
    <name type="scientific">Enterococcus cecorum DSM 20682 = ATCC 43198</name>
    <dbReference type="NCBI Taxonomy" id="1121864"/>
    <lineage>
        <taxon>Bacteria</taxon>
        <taxon>Bacillati</taxon>
        <taxon>Bacillota</taxon>
        <taxon>Bacilli</taxon>
        <taxon>Lactobacillales</taxon>
        <taxon>Enterococcaceae</taxon>
        <taxon>Enterococcus</taxon>
    </lineage>
</organism>
<dbReference type="AlphaFoldDB" id="S1RHG9"/>